<keyword evidence="3" id="KW-0007">Acetylation</keyword>
<dbReference type="FunFam" id="3.20.20.100:FF:000010">
    <property type="entry name" value="NADPH-dependent aldo-keto reductase, chloroplastic"/>
    <property type="match status" value="1"/>
</dbReference>
<dbReference type="PANTHER" id="PTHR11732">
    <property type="entry name" value="ALDO/KETO REDUCTASE"/>
    <property type="match status" value="1"/>
</dbReference>
<dbReference type="AlphaFoldDB" id="A0A5J5UG14"/>
<dbReference type="InterPro" id="IPR044498">
    <property type="entry name" value="AKR4C"/>
</dbReference>
<dbReference type="InterPro" id="IPR018170">
    <property type="entry name" value="Aldo/ket_reductase_CS"/>
</dbReference>
<dbReference type="PRINTS" id="PR00069">
    <property type="entry name" value="ALDKETRDTASE"/>
</dbReference>
<dbReference type="PIRSF" id="PIRSF000097">
    <property type="entry name" value="AKR"/>
    <property type="match status" value="1"/>
</dbReference>
<dbReference type="Gene3D" id="3.20.20.100">
    <property type="entry name" value="NADP-dependent oxidoreductase domain"/>
    <property type="match status" value="1"/>
</dbReference>
<dbReference type="SUPFAM" id="SSF51430">
    <property type="entry name" value="NAD(P)-linked oxidoreductase"/>
    <property type="match status" value="1"/>
</dbReference>
<dbReference type="InterPro" id="IPR036812">
    <property type="entry name" value="NAD(P)_OxRdtase_dom_sf"/>
</dbReference>
<evidence type="ECO:0000256" key="6">
    <source>
        <dbReference type="PIRSR" id="PIRSR000097-3"/>
    </source>
</evidence>
<name>A0A5J5UG14_GOSBA</name>
<evidence type="ECO:0000256" key="4">
    <source>
        <dbReference type="ARBA" id="ARBA00023002"/>
    </source>
</evidence>
<dbReference type="OrthoDB" id="416253at2759"/>
<evidence type="ECO:0000313" key="9">
    <source>
        <dbReference type="Proteomes" id="UP000327439"/>
    </source>
</evidence>
<evidence type="ECO:0000256" key="2">
    <source>
        <dbReference type="ARBA" id="ARBA00022857"/>
    </source>
</evidence>
<dbReference type="PROSITE" id="PS00798">
    <property type="entry name" value="ALDOKETO_REDUCTASE_1"/>
    <property type="match status" value="1"/>
</dbReference>
<evidence type="ECO:0000313" key="8">
    <source>
        <dbReference type="EMBL" id="KAB2066480.1"/>
    </source>
</evidence>
<accession>A0A5J5UG14</accession>
<gene>
    <name evidence="8" type="ORF">ES319_A09G163200v1</name>
</gene>
<dbReference type="InterPro" id="IPR023210">
    <property type="entry name" value="NADP_OxRdtase_dom"/>
</dbReference>
<evidence type="ECO:0000259" key="7">
    <source>
        <dbReference type="Pfam" id="PF00248"/>
    </source>
</evidence>
<dbReference type="Pfam" id="PF00248">
    <property type="entry name" value="Aldo_ket_red"/>
    <property type="match status" value="1"/>
</dbReference>
<dbReference type="PROSITE" id="PS00062">
    <property type="entry name" value="ALDOKETO_REDUCTASE_2"/>
    <property type="match status" value="1"/>
</dbReference>
<proteinExistence type="inferred from homology"/>
<keyword evidence="9" id="KW-1185">Reference proteome</keyword>
<evidence type="ECO:0000256" key="5">
    <source>
        <dbReference type="PIRSR" id="PIRSR000097-1"/>
    </source>
</evidence>
<feature type="active site" description="Proton donor" evidence="5">
    <location>
        <position position="48"/>
    </location>
</feature>
<comment type="similarity">
    <text evidence="1">Belongs to the aldo/keto reductase family.</text>
</comment>
<feature type="domain" description="NADP-dependent oxidoreductase" evidence="7">
    <location>
        <begin position="28"/>
        <end position="298"/>
    </location>
</feature>
<sequence>MADEIRFFELNTGAKIPSVGLGTYAVTRNTVVTAVKVGYRHLDCASIYGNEKEIGFALKELFDDGVVKREDFFITSKLWCTHHLPEDVPEALNKTLEDLQLDYVDLYLLNLLIFVMTCEDTLKGVHNSGKTEKIRLTDRIRLIGRLTKFFRSGVAMEALYDSGKARAVGVSNFSAKKLGDLLEVAHVVPAVNQVELHPVWQQPKLHEYCHSKGIHLSGYSPLGSQAGENIRRRVQENPVLKMVAERLGKSPAQVALRWGLQRGHSVLPKSNSEARLKENLDVFNWSIPDDLFAKFSEIEQEKLIRGSNFVHPTCGAYRTIEELWDGEI</sequence>
<feature type="site" description="Lowers pKa of active site Tyr" evidence="6">
    <location>
        <position position="77"/>
    </location>
</feature>
<dbReference type="EMBL" id="CM018210">
    <property type="protein sequence ID" value="KAB2066480.1"/>
    <property type="molecule type" value="Genomic_DNA"/>
</dbReference>
<protein>
    <recommendedName>
        <fullName evidence="7">NADP-dependent oxidoreductase domain-containing protein</fullName>
    </recommendedName>
</protein>
<dbReference type="CDD" id="cd19125">
    <property type="entry name" value="AKR_AKR4C1-15"/>
    <property type="match status" value="1"/>
</dbReference>
<keyword evidence="4" id="KW-0560">Oxidoreductase</keyword>
<dbReference type="Proteomes" id="UP000327439">
    <property type="component" value="Chromosome A09"/>
</dbReference>
<evidence type="ECO:0000256" key="3">
    <source>
        <dbReference type="ARBA" id="ARBA00022990"/>
    </source>
</evidence>
<evidence type="ECO:0000256" key="1">
    <source>
        <dbReference type="ARBA" id="ARBA00007905"/>
    </source>
</evidence>
<keyword evidence="2" id="KW-0521">NADP</keyword>
<dbReference type="InterPro" id="IPR020471">
    <property type="entry name" value="AKR"/>
</dbReference>
<organism evidence="8 9">
    <name type="scientific">Gossypium barbadense</name>
    <name type="common">Sea Island cotton</name>
    <name type="synonym">Hibiscus barbadensis</name>
    <dbReference type="NCBI Taxonomy" id="3634"/>
    <lineage>
        <taxon>Eukaryota</taxon>
        <taxon>Viridiplantae</taxon>
        <taxon>Streptophyta</taxon>
        <taxon>Embryophyta</taxon>
        <taxon>Tracheophyta</taxon>
        <taxon>Spermatophyta</taxon>
        <taxon>Magnoliopsida</taxon>
        <taxon>eudicotyledons</taxon>
        <taxon>Gunneridae</taxon>
        <taxon>Pentapetalae</taxon>
        <taxon>rosids</taxon>
        <taxon>malvids</taxon>
        <taxon>Malvales</taxon>
        <taxon>Malvaceae</taxon>
        <taxon>Malvoideae</taxon>
        <taxon>Gossypium</taxon>
    </lineage>
</organism>
<reference evidence="9" key="1">
    <citation type="journal article" date="2020" name="Nat. Genet.">
        <title>Genomic diversifications of five Gossypium allopolyploid species and their impact on cotton improvement.</title>
        <authorList>
            <person name="Chen Z.J."/>
            <person name="Sreedasyam A."/>
            <person name="Ando A."/>
            <person name="Song Q."/>
            <person name="De Santiago L.M."/>
            <person name="Hulse-Kemp A.M."/>
            <person name="Ding M."/>
            <person name="Ye W."/>
            <person name="Kirkbride R.C."/>
            <person name="Jenkins J."/>
            <person name="Plott C."/>
            <person name="Lovell J."/>
            <person name="Lin Y.M."/>
            <person name="Vaughn R."/>
            <person name="Liu B."/>
            <person name="Simpson S."/>
            <person name="Scheffler B.E."/>
            <person name="Wen L."/>
            <person name="Saski C.A."/>
            <person name="Grover C.E."/>
            <person name="Hu G."/>
            <person name="Conover J.L."/>
            <person name="Carlson J.W."/>
            <person name="Shu S."/>
            <person name="Boston L.B."/>
            <person name="Williams M."/>
            <person name="Peterson D.G."/>
            <person name="McGee K."/>
            <person name="Jones D.C."/>
            <person name="Wendel J.F."/>
            <person name="Stelly D.M."/>
            <person name="Grimwood J."/>
            <person name="Schmutz J."/>
        </authorList>
    </citation>
    <scope>NUCLEOTIDE SEQUENCE [LARGE SCALE GENOMIC DNA]</scope>
    <source>
        <strain evidence="9">cv. 3-79</strain>
    </source>
</reference>
<dbReference type="PROSITE" id="PS00063">
    <property type="entry name" value="ALDOKETO_REDUCTASE_3"/>
    <property type="match status" value="1"/>
</dbReference>
<dbReference type="GO" id="GO:0016491">
    <property type="term" value="F:oxidoreductase activity"/>
    <property type="evidence" value="ECO:0007669"/>
    <property type="project" value="UniProtKB-KW"/>
</dbReference>